<dbReference type="AlphaFoldDB" id="A0A1C4WRE5"/>
<evidence type="ECO:0000313" key="1">
    <source>
        <dbReference type="EMBL" id="SCE98719.1"/>
    </source>
</evidence>
<evidence type="ECO:0000313" key="2">
    <source>
        <dbReference type="Proteomes" id="UP000198864"/>
    </source>
</evidence>
<keyword evidence="1" id="KW-0238">DNA-binding</keyword>
<gene>
    <name evidence="1" type="ORF">GA0070561_2936</name>
</gene>
<dbReference type="STRING" id="285676.GA0070561_2936"/>
<reference evidence="1 2" key="1">
    <citation type="submission" date="2016-06" db="EMBL/GenBank/DDBJ databases">
        <authorList>
            <person name="Kjaerup R.B."/>
            <person name="Dalgaard T.S."/>
            <person name="Juul-Madsen H.R."/>
        </authorList>
    </citation>
    <scope>NUCLEOTIDE SEQUENCE [LARGE SCALE GENOMIC DNA]</scope>
    <source>
        <strain evidence="1 2">DSM 44871</strain>
    </source>
</reference>
<dbReference type="InterPro" id="IPR036894">
    <property type="entry name" value="YbaB-like_sf"/>
</dbReference>
<protein>
    <submittedName>
        <fullName evidence="1">YbaB/EbfC DNA-binding family protein</fullName>
    </submittedName>
</protein>
<dbReference type="Pfam" id="PF02575">
    <property type="entry name" value="YbaB_DNA_bd"/>
    <property type="match status" value="1"/>
</dbReference>
<dbReference type="Gene3D" id="3.30.1310.10">
    <property type="entry name" value="Nucleoid-associated protein YbaB-like domain"/>
    <property type="match status" value="1"/>
</dbReference>
<dbReference type="Proteomes" id="UP000198864">
    <property type="component" value="Unassembled WGS sequence"/>
</dbReference>
<name>A0A1C4WRE5_9ACTN</name>
<dbReference type="RefSeq" id="WP_091399965.1">
    <property type="nucleotide sequence ID" value="NZ_FMCR01000002.1"/>
</dbReference>
<sequence>MSVNEPTSGEFARMLDATVGALRAAGAAPEDEEAARLRRVGESAEGQVRAEFGADGRLESLTLDPRMMRLGAVEVCDHVIAAVNAAIDSMRGGGPAVASGDLSQLTEQLEQVRDTAVPRLGAFLQALTDAQERMARGGSR</sequence>
<dbReference type="SUPFAM" id="SSF82607">
    <property type="entry name" value="YbaB-like"/>
    <property type="match status" value="1"/>
</dbReference>
<proteinExistence type="predicted"/>
<dbReference type="EMBL" id="FMCR01000002">
    <property type="protein sequence ID" value="SCE98719.1"/>
    <property type="molecule type" value="Genomic_DNA"/>
</dbReference>
<accession>A0A1C4WRE5</accession>
<dbReference type="InterPro" id="IPR004401">
    <property type="entry name" value="YbaB/EbfC"/>
</dbReference>
<organism evidence="1 2">
    <name type="scientific">Micromonospora saelicesensis</name>
    <dbReference type="NCBI Taxonomy" id="285676"/>
    <lineage>
        <taxon>Bacteria</taxon>
        <taxon>Bacillati</taxon>
        <taxon>Actinomycetota</taxon>
        <taxon>Actinomycetes</taxon>
        <taxon>Micromonosporales</taxon>
        <taxon>Micromonosporaceae</taxon>
        <taxon>Micromonospora</taxon>
    </lineage>
</organism>
<dbReference type="GO" id="GO:0003677">
    <property type="term" value="F:DNA binding"/>
    <property type="evidence" value="ECO:0007669"/>
    <property type="project" value="UniProtKB-KW"/>
</dbReference>